<protein>
    <recommendedName>
        <fullName evidence="11">Dolichyl-phosphate-mannose-protein mannosyltransferase</fullName>
    </recommendedName>
</protein>
<evidence type="ECO:0000256" key="1">
    <source>
        <dbReference type="ARBA" id="ARBA00004651"/>
    </source>
</evidence>
<feature type="transmembrane region" description="Helical" evidence="8">
    <location>
        <begin position="131"/>
        <end position="148"/>
    </location>
</feature>
<evidence type="ECO:0000313" key="10">
    <source>
        <dbReference type="Proteomes" id="UP000753724"/>
    </source>
</evidence>
<keyword evidence="7 8" id="KW-0472">Membrane</keyword>
<dbReference type="PANTHER" id="PTHR33908">
    <property type="entry name" value="MANNOSYLTRANSFERASE YKCB-RELATED"/>
    <property type="match status" value="1"/>
</dbReference>
<feature type="transmembrane region" description="Helical" evidence="8">
    <location>
        <begin position="20"/>
        <end position="44"/>
    </location>
</feature>
<feature type="transmembrane region" description="Helical" evidence="8">
    <location>
        <begin position="99"/>
        <end position="119"/>
    </location>
</feature>
<keyword evidence="3" id="KW-0328">Glycosyltransferase</keyword>
<keyword evidence="2" id="KW-1003">Cell membrane</keyword>
<evidence type="ECO:0000256" key="8">
    <source>
        <dbReference type="SAM" id="Phobius"/>
    </source>
</evidence>
<comment type="caution">
    <text evidence="9">The sequence shown here is derived from an EMBL/GenBank/DDBJ whole genome shotgun (WGS) entry which is preliminary data.</text>
</comment>
<keyword evidence="4" id="KW-0808">Transferase</keyword>
<organism evidence="9 10">
    <name type="scientific">Novosphingobium ovatum</name>
    <dbReference type="NCBI Taxonomy" id="1908523"/>
    <lineage>
        <taxon>Bacteria</taxon>
        <taxon>Pseudomonadati</taxon>
        <taxon>Pseudomonadota</taxon>
        <taxon>Alphaproteobacteria</taxon>
        <taxon>Sphingomonadales</taxon>
        <taxon>Sphingomonadaceae</taxon>
        <taxon>Novosphingobium</taxon>
    </lineage>
</organism>
<feature type="transmembrane region" description="Helical" evidence="8">
    <location>
        <begin position="373"/>
        <end position="392"/>
    </location>
</feature>
<gene>
    <name evidence="9" type="ORF">GTZ99_08055</name>
</gene>
<evidence type="ECO:0000313" key="9">
    <source>
        <dbReference type="EMBL" id="NBC36507.1"/>
    </source>
</evidence>
<dbReference type="Proteomes" id="UP000753724">
    <property type="component" value="Unassembled WGS sequence"/>
</dbReference>
<keyword evidence="10" id="KW-1185">Reference proteome</keyword>
<evidence type="ECO:0000256" key="5">
    <source>
        <dbReference type="ARBA" id="ARBA00022692"/>
    </source>
</evidence>
<keyword evidence="6 8" id="KW-1133">Transmembrane helix</keyword>
<proteinExistence type="predicted"/>
<evidence type="ECO:0000256" key="2">
    <source>
        <dbReference type="ARBA" id="ARBA00022475"/>
    </source>
</evidence>
<dbReference type="RefSeq" id="WP_161717803.1">
    <property type="nucleotide sequence ID" value="NZ_JAAAPO010000003.1"/>
</dbReference>
<feature type="transmembrane region" description="Helical" evidence="8">
    <location>
        <begin position="76"/>
        <end position="93"/>
    </location>
</feature>
<evidence type="ECO:0000256" key="4">
    <source>
        <dbReference type="ARBA" id="ARBA00022679"/>
    </source>
</evidence>
<accession>A0ABW9XD74</accession>
<feature type="transmembrane region" description="Helical" evidence="8">
    <location>
        <begin position="154"/>
        <end position="171"/>
    </location>
</feature>
<evidence type="ECO:0000256" key="3">
    <source>
        <dbReference type="ARBA" id="ARBA00022676"/>
    </source>
</evidence>
<feature type="transmembrane region" description="Helical" evidence="8">
    <location>
        <begin position="178"/>
        <end position="206"/>
    </location>
</feature>
<comment type="subcellular location">
    <subcellularLocation>
        <location evidence="1">Cell membrane</location>
        <topology evidence="1">Multi-pass membrane protein</topology>
    </subcellularLocation>
</comment>
<evidence type="ECO:0000256" key="7">
    <source>
        <dbReference type="ARBA" id="ARBA00023136"/>
    </source>
</evidence>
<name>A0ABW9XD74_9SPHN</name>
<feature type="transmembrane region" description="Helical" evidence="8">
    <location>
        <begin position="348"/>
        <end position="366"/>
    </location>
</feature>
<feature type="transmembrane region" description="Helical" evidence="8">
    <location>
        <begin position="218"/>
        <end position="239"/>
    </location>
</feature>
<sequence length="436" mass="45553">MTHMPDITGFSPAATAPRTAAGAISIGALLVFALALRVTACFALPQTLQSDGLAYFTIAQHMAQGQWATDNMGQHAFYSIGYPLVLTPFFALFGAKVAVAIVVNLGLALISGLMLVRVARDSGLSALGQKLALLAYALWLPGIWNGTMLARENLSTPLILALVWIALRIAQSGPRLSLALAAGAVWGGALLAGTSALMTVAAPALALAVATRWRVSAMLAPLCALALGAGLVVSPWLYATHQMLGHATLSTNSGFNLYVGNNDAATGRFVSIAATPVGPQWKAMRADLGEMGATSALGRAATQWIIANPERVVALGLTKLGLFWAPNLPDRADFAASRTVALIRMGEVAQYLLFVGLGAFGLWSGALAGRARAILLMAISGFWGLHAAAYIIERYRDPIMPLVMVLAAGVLSDILTRRIRHNSAHTGAQGEASHAA</sequence>
<dbReference type="PANTHER" id="PTHR33908:SF11">
    <property type="entry name" value="MEMBRANE PROTEIN"/>
    <property type="match status" value="1"/>
</dbReference>
<evidence type="ECO:0000256" key="6">
    <source>
        <dbReference type="ARBA" id="ARBA00022989"/>
    </source>
</evidence>
<evidence type="ECO:0008006" key="11">
    <source>
        <dbReference type="Google" id="ProtNLM"/>
    </source>
</evidence>
<dbReference type="EMBL" id="JAAAPO010000003">
    <property type="protein sequence ID" value="NBC36507.1"/>
    <property type="molecule type" value="Genomic_DNA"/>
</dbReference>
<keyword evidence="5 8" id="KW-0812">Transmembrane</keyword>
<reference evidence="10" key="1">
    <citation type="submission" date="2020-01" db="EMBL/GenBank/DDBJ databases">
        <title>Sphingomonas sp. strain CSW-10.</title>
        <authorList>
            <person name="Chen W.-M."/>
        </authorList>
    </citation>
    <scope>NUCLEOTIDE SEQUENCE [LARGE SCALE GENOMIC DNA]</scope>
    <source>
        <strain evidence="10">FSY-8</strain>
    </source>
</reference>
<dbReference type="InterPro" id="IPR050297">
    <property type="entry name" value="LipidA_mod_glycosyltrf_83"/>
</dbReference>